<protein>
    <submittedName>
        <fullName evidence="1">Uncharacterized protein</fullName>
    </submittedName>
</protein>
<dbReference type="InterPro" id="IPR027417">
    <property type="entry name" value="P-loop_NTPase"/>
</dbReference>
<name>A0AA92LV03_9VIBR</name>
<gene>
    <name evidence="1" type="ORF">JOS67_22410</name>
</gene>
<proteinExistence type="predicted"/>
<evidence type="ECO:0000313" key="2">
    <source>
        <dbReference type="Proteomes" id="UP000596337"/>
    </source>
</evidence>
<sequence length="369" mass="42548">MKFHVIERSERIPLTAQTVAYLRKDNWNDFSFQTLFRLEVVEKQKKIDIGLVKIAFREQTTTTPTYHKLKDTFTELTNDFFSLGESADYYQNLKSLTPQTKKTVLTALNDLANNPDVINQIRDEEVLKTSLLRDHSLTTVKGEFSRIILDQPKLTNFKFTFSRTKSEEMGGIELNFNVDKETNPPSNIHALIGRNGSGKTTILNGIISTITDTTSEPNCTLYERVRRKKTPISQDYFSSLVSVSFSAFDPFTPPKDQPNPSKGTCYFYIGLQDPDNERRLRSIDDLRHDFIKSLVNCFRKRSKRQLWKDTICKLNSDENFEQMNLRSMYSDYVDLKRETEGQVDSRVFRAKLLDLVLPKLCSGTVNLAT</sequence>
<accession>A0AA92LV03</accession>
<reference evidence="1 2" key="1">
    <citation type="submission" date="2021-01" db="EMBL/GenBank/DDBJ databases">
        <title>Characterization of a novel blaVMB-2- harboring plasmid in Vibrio diabolicus.</title>
        <authorList>
            <person name="Liu M."/>
        </authorList>
    </citation>
    <scope>NUCLEOTIDE SEQUENCE [LARGE SCALE GENOMIC DNA]</scope>
    <source>
        <strain evidence="1 2">SLV18</strain>
    </source>
</reference>
<organism evidence="1 2">
    <name type="scientific">Vibrio diabolicus</name>
    <dbReference type="NCBI Taxonomy" id="50719"/>
    <lineage>
        <taxon>Bacteria</taxon>
        <taxon>Pseudomonadati</taxon>
        <taxon>Pseudomonadota</taxon>
        <taxon>Gammaproteobacteria</taxon>
        <taxon>Vibrionales</taxon>
        <taxon>Vibrionaceae</taxon>
        <taxon>Vibrio</taxon>
        <taxon>Vibrio diabolicus subgroup</taxon>
    </lineage>
</organism>
<dbReference type="AlphaFoldDB" id="A0AA92LV03"/>
<dbReference type="RefSeq" id="WP_203347468.1">
    <property type="nucleotide sequence ID" value="NZ_CP069197.1"/>
</dbReference>
<dbReference type="EMBL" id="CP069197">
    <property type="protein sequence ID" value="QRG84899.1"/>
    <property type="molecule type" value="Genomic_DNA"/>
</dbReference>
<dbReference type="Gene3D" id="3.40.50.300">
    <property type="entry name" value="P-loop containing nucleotide triphosphate hydrolases"/>
    <property type="match status" value="1"/>
</dbReference>
<dbReference type="Proteomes" id="UP000596337">
    <property type="component" value="Chromosome 2"/>
</dbReference>
<evidence type="ECO:0000313" key="1">
    <source>
        <dbReference type="EMBL" id="QRG84899.1"/>
    </source>
</evidence>
<dbReference type="SUPFAM" id="SSF52540">
    <property type="entry name" value="P-loop containing nucleoside triphosphate hydrolases"/>
    <property type="match status" value="1"/>
</dbReference>